<reference evidence="2" key="1">
    <citation type="submission" date="2021-11" db="EMBL/GenBank/DDBJ databases">
        <title>Purpureocillium_takamizusanense_genome.</title>
        <authorList>
            <person name="Nguyen N.-H."/>
        </authorList>
    </citation>
    <scope>NUCLEOTIDE SEQUENCE</scope>
    <source>
        <strain evidence="2">PT3</strain>
    </source>
</reference>
<organism evidence="2 3">
    <name type="scientific">Purpureocillium takamizusanense</name>
    <dbReference type="NCBI Taxonomy" id="2060973"/>
    <lineage>
        <taxon>Eukaryota</taxon>
        <taxon>Fungi</taxon>
        <taxon>Dikarya</taxon>
        <taxon>Ascomycota</taxon>
        <taxon>Pezizomycotina</taxon>
        <taxon>Sordariomycetes</taxon>
        <taxon>Hypocreomycetidae</taxon>
        <taxon>Hypocreales</taxon>
        <taxon>Ophiocordycipitaceae</taxon>
        <taxon>Purpureocillium</taxon>
    </lineage>
</organism>
<dbReference type="EMBL" id="CP086355">
    <property type="protein sequence ID" value="UNI16690.1"/>
    <property type="molecule type" value="Genomic_DNA"/>
</dbReference>
<feature type="region of interest" description="Disordered" evidence="1">
    <location>
        <begin position="92"/>
        <end position="117"/>
    </location>
</feature>
<proteinExistence type="predicted"/>
<accession>A0A9Q8QBS8</accession>
<dbReference type="GeneID" id="72065064"/>
<evidence type="ECO:0000313" key="2">
    <source>
        <dbReference type="EMBL" id="UNI16690.1"/>
    </source>
</evidence>
<sequence length="117" mass="13383">MELVRYGSADIPAATTSTHELGVLASVLGRLLQAAAKVVGRPVRKKTRSAPWWTEECWVAAVEYRATRRAYPLEFNRQVQFAKKEFQKVPFNHHHSRSMAKCTKRSSIKRIPSDKPY</sequence>
<gene>
    <name evidence="2" type="ORF">JDV02_003104</name>
</gene>
<dbReference type="Proteomes" id="UP000829364">
    <property type="component" value="Chromosome 2"/>
</dbReference>
<dbReference type="AlphaFoldDB" id="A0A9Q8QBS8"/>
<dbReference type="RefSeq" id="XP_047840171.1">
    <property type="nucleotide sequence ID" value="XM_047984197.1"/>
</dbReference>
<evidence type="ECO:0000256" key="1">
    <source>
        <dbReference type="SAM" id="MobiDB-lite"/>
    </source>
</evidence>
<dbReference type="KEGG" id="ptkz:JDV02_003104"/>
<dbReference type="OrthoDB" id="5145195at2759"/>
<name>A0A9Q8QBS8_9HYPO</name>
<feature type="compositionally biased region" description="Basic residues" evidence="1">
    <location>
        <begin position="92"/>
        <end position="108"/>
    </location>
</feature>
<evidence type="ECO:0000313" key="3">
    <source>
        <dbReference type="Proteomes" id="UP000829364"/>
    </source>
</evidence>
<protein>
    <submittedName>
        <fullName evidence="2">Uncharacterized protein</fullName>
    </submittedName>
</protein>
<keyword evidence="3" id="KW-1185">Reference proteome</keyword>